<feature type="compositionally biased region" description="Polar residues" evidence="1">
    <location>
        <begin position="128"/>
        <end position="141"/>
    </location>
</feature>
<feature type="compositionally biased region" description="Polar residues" evidence="1">
    <location>
        <begin position="29"/>
        <end position="38"/>
    </location>
</feature>
<reference evidence="3" key="1">
    <citation type="submission" date="2022-11" db="EMBL/GenBank/DDBJ databases">
        <authorList>
            <person name="Scott C."/>
            <person name="Bruce N."/>
        </authorList>
    </citation>
    <scope>NUCLEOTIDE SEQUENCE</scope>
</reference>
<dbReference type="EMBL" id="CALLCH030000015">
    <property type="protein sequence ID" value="CAI4216940.1"/>
    <property type="molecule type" value="Genomic_DNA"/>
</dbReference>
<organism evidence="3 4">
    <name type="scientific">Parascedosporium putredinis</name>
    <dbReference type="NCBI Taxonomy" id="1442378"/>
    <lineage>
        <taxon>Eukaryota</taxon>
        <taxon>Fungi</taxon>
        <taxon>Dikarya</taxon>
        <taxon>Ascomycota</taxon>
        <taxon>Pezizomycotina</taxon>
        <taxon>Sordariomycetes</taxon>
        <taxon>Hypocreomycetidae</taxon>
        <taxon>Microascales</taxon>
        <taxon>Microascaceae</taxon>
        <taxon>Parascedosporium</taxon>
    </lineage>
</organism>
<proteinExistence type="predicted"/>
<accession>A0A9P1MBL0</accession>
<evidence type="ECO:0000313" key="4">
    <source>
        <dbReference type="Proteomes" id="UP000838763"/>
    </source>
</evidence>
<keyword evidence="2" id="KW-0472">Membrane</keyword>
<sequence length="308" mass="32973">MPQLSTFNSTGMFIFQAGPVPCFGAPPQAQGSTVSTAETALGEAVEAQHPEAAEETGNSAEQVARGPEADDVASSEAPRTGVDAAATESLSATDDAPLASTSRSESRKRKREDEDAASPTWEPAPGTEPSSDTNSSTATRSSLKRKIHEEDESLGDRSTKRRRVRCHQDRATRRALRAKYIEQRARDASGTAPAAPAAPTAPQDDYAWLAVPEELAAEVDLEEVANLAQFWRNQERPSGYRRRRRRVARPRYAAAPREYFGPVVDEPPREASPIEPAAPDNDREATMAGLLAVGTAALAGLAAGLAVW</sequence>
<dbReference type="AlphaFoldDB" id="A0A9P1MBL0"/>
<evidence type="ECO:0000313" key="3">
    <source>
        <dbReference type="EMBL" id="CAI4216940.1"/>
    </source>
</evidence>
<keyword evidence="2" id="KW-0812">Transmembrane</keyword>
<evidence type="ECO:0000256" key="1">
    <source>
        <dbReference type="SAM" id="MobiDB-lite"/>
    </source>
</evidence>
<protein>
    <submittedName>
        <fullName evidence="3">Uncharacterized protein</fullName>
    </submittedName>
</protein>
<dbReference type="Proteomes" id="UP000838763">
    <property type="component" value="Unassembled WGS sequence"/>
</dbReference>
<feature type="transmembrane region" description="Helical" evidence="2">
    <location>
        <begin position="287"/>
        <end position="307"/>
    </location>
</feature>
<keyword evidence="4" id="KW-1185">Reference proteome</keyword>
<comment type="caution">
    <text evidence="3">The sequence shown here is derived from an EMBL/GenBank/DDBJ whole genome shotgun (WGS) entry which is preliminary data.</text>
</comment>
<evidence type="ECO:0000256" key="2">
    <source>
        <dbReference type="SAM" id="Phobius"/>
    </source>
</evidence>
<gene>
    <name evidence="3" type="ORF">PPNO1_LOCUS6584</name>
</gene>
<feature type="region of interest" description="Disordered" evidence="1">
    <location>
        <begin position="23"/>
        <end position="171"/>
    </location>
</feature>
<feature type="region of interest" description="Disordered" evidence="1">
    <location>
        <begin position="261"/>
        <end position="280"/>
    </location>
</feature>
<keyword evidence="2" id="KW-1133">Transmembrane helix</keyword>
<name>A0A9P1MBL0_9PEZI</name>